<protein>
    <recommendedName>
        <fullName evidence="3">Transposase IS204/IS1001/IS1096/IS1165 DDE domain-containing protein</fullName>
    </recommendedName>
</protein>
<organism evidence="1 2">
    <name type="scientific">Vagococcus elongatus</name>
    <dbReference type="NCBI Taxonomy" id="180344"/>
    <lineage>
        <taxon>Bacteria</taxon>
        <taxon>Bacillati</taxon>
        <taxon>Bacillota</taxon>
        <taxon>Bacilli</taxon>
        <taxon>Lactobacillales</taxon>
        <taxon>Enterococcaceae</taxon>
        <taxon>Vagococcus</taxon>
    </lineage>
</organism>
<evidence type="ECO:0000313" key="2">
    <source>
        <dbReference type="Proteomes" id="UP000287605"/>
    </source>
</evidence>
<reference evidence="1 2" key="1">
    <citation type="submission" date="2017-05" db="EMBL/GenBank/DDBJ databases">
        <title>Vagococcus spp. assemblies.</title>
        <authorList>
            <person name="Gulvik C.A."/>
        </authorList>
    </citation>
    <scope>NUCLEOTIDE SEQUENCE [LARGE SCALE GENOMIC DNA]</scope>
    <source>
        <strain evidence="1 2">CCUG 51432</strain>
    </source>
</reference>
<name>A0A430B0W3_9ENTE</name>
<comment type="caution">
    <text evidence="1">The sequence shown here is derived from an EMBL/GenBank/DDBJ whole genome shotgun (WGS) entry which is preliminary data.</text>
</comment>
<dbReference type="EMBL" id="NGKA01000004">
    <property type="protein sequence ID" value="RSU13987.1"/>
    <property type="molecule type" value="Genomic_DNA"/>
</dbReference>
<keyword evidence="2" id="KW-1185">Reference proteome</keyword>
<gene>
    <name evidence="1" type="ORF">CBF29_03630</name>
</gene>
<evidence type="ECO:0008006" key="3">
    <source>
        <dbReference type="Google" id="ProtNLM"/>
    </source>
</evidence>
<evidence type="ECO:0000313" key="1">
    <source>
        <dbReference type="EMBL" id="RSU13987.1"/>
    </source>
</evidence>
<accession>A0A430B0W3</accession>
<dbReference type="Proteomes" id="UP000287605">
    <property type="component" value="Unassembled WGS sequence"/>
</dbReference>
<proteinExistence type="predicted"/>
<sequence>MFTHVNGEQLPEILCVDGTTTQLFEILEDCRLFRLVQHFTCCSREVPVKVKYLVMDMNASYAPHFEIAWIQGYQSSLAMIQKNPIKIFFTGF</sequence>
<dbReference type="OrthoDB" id="2012732at2"/>
<dbReference type="AlphaFoldDB" id="A0A430B0W3"/>